<keyword evidence="2" id="KW-0223">Dioxygenase</keyword>
<dbReference type="PANTHER" id="PTHR34315:SF1">
    <property type="entry name" value="INTRADIOL RING-CLEAVAGE DIOXYGENASES DOMAIN-CONTAINING PROTEIN-RELATED"/>
    <property type="match status" value="1"/>
</dbReference>
<dbReference type="GO" id="GO:0016702">
    <property type="term" value="F:oxidoreductase activity, acting on single donors with incorporation of molecular oxygen, incorporation of two atoms of oxygen"/>
    <property type="evidence" value="ECO:0007669"/>
    <property type="project" value="InterPro"/>
</dbReference>
<dbReference type="EMBL" id="JAEMNX010000005">
    <property type="protein sequence ID" value="MBJ7537329.1"/>
    <property type="molecule type" value="Genomic_DNA"/>
</dbReference>
<dbReference type="PROSITE" id="PS51257">
    <property type="entry name" value="PROKAR_LIPOPROTEIN"/>
    <property type="match status" value="1"/>
</dbReference>
<dbReference type="Gene3D" id="2.60.130.10">
    <property type="entry name" value="Aromatic compound dioxygenase"/>
    <property type="match status" value="1"/>
</dbReference>
<dbReference type="PANTHER" id="PTHR34315">
    <property type="match status" value="1"/>
</dbReference>
<dbReference type="SUPFAM" id="SSF49482">
    <property type="entry name" value="Aromatic compound dioxygenase"/>
    <property type="match status" value="1"/>
</dbReference>
<protein>
    <submittedName>
        <fullName evidence="2">Intradiol ring-cleavage dioxygenase</fullName>
    </submittedName>
</protein>
<name>A0A934JNQ0_9GAMM</name>
<keyword evidence="2" id="KW-0560">Oxidoreductase</keyword>
<sequence>MMKNSPLLSRRNMLKLTSGSLLTVPFMGLQGCNFPFSAGKAHAAVFDTLAPSKPQWASGGTSAITDIPYSNPLLDDPLGNLCRLVEPMTKGPCYSTTQVRQDISEGRDGLPMRLWFKIVDERCQPVAGANVDIWHCDPYGIYSGDDMRSVNFCTTGNKAAQAHDWFRGVQTTDENGLVYFESCFPGWYVMRAVHIHLIISKEQQSVTTQVGFDDALVGSITMNEAIYYDRGAPAISNITDSVFPHNGDVSYFMETEQLADKTMLAWKTFAVGF</sequence>
<proteinExistence type="predicted"/>
<dbReference type="AlphaFoldDB" id="A0A934JNQ0"/>
<gene>
    <name evidence="2" type="ORF">I8J31_06500</name>
</gene>
<dbReference type="Proteomes" id="UP000628710">
    <property type="component" value="Unassembled WGS sequence"/>
</dbReference>
<comment type="caution">
    <text evidence="2">The sequence shown here is derived from an EMBL/GenBank/DDBJ whole genome shotgun (WGS) entry which is preliminary data.</text>
</comment>
<dbReference type="Pfam" id="PF00775">
    <property type="entry name" value="Dioxygenase_C"/>
    <property type="match status" value="1"/>
</dbReference>
<dbReference type="InterPro" id="IPR015889">
    <property type="entry name" value="Intradiol_dOase_core"/>
</dbReference>
<dbReference type="InterPro" id="IPR006311">
    <property type="entry name" value="TAT_signal"/>
</dbReference>
<evidence type="ECO:0000313" key="2">
    <source>
        <dbReference type="EMBL" id="MBJ7537329.1"/>
    </source>
</evidence>
<dbReference type="GO" id="GO:0008199">
    <property type="term" value="F:ferric iron binding"/>
    <property type="evidence" value="ECO:0007669"/>
    <property type="project" value="InterPro"/>
</dbReference>
<keyword evidence="3" id="KW-1185">Reference proteome</keyword>
<organism evidence="2 3">
    <name type="scientific">Marinomonas transparens</name>
    <dbReference type="NCBI Taxonomy" id="2795388"/>
    <lineage>
        <taxon>Bacteria</taxon>
        <taxon>Pseudomonadati</taxon>
        <taxon>Pseudomonadota</taxon>
        <taxon>Gammaproteobacteria</taxon>
        <taxon>Oceanospirillales</taxon>
        <taxon>Oceanospirillaceae</taxon>
        <taxon>Marinomonas</taxon>
    </lineage>
</organism>
<feature type="domain" description="Intradiol ring-cleavage dioxygenases" evidence="1">
    <location>
        <begin position="97"/>
        <end position="214"/>
    </location>
</feature>
<dbReference type="RefSeq" id="WP_199467474.1">
    <property type="nucleotide sequence ID" value="NZ_JAEMNX010000005.1"/>
</dbReference>
<reference evidence="2" key="1">
    <citation type="submission" date="2020-12" db="EMBL/GenBank/DDBJ databases">
        <title>Marinomonas arctica sp. nov., a psychrotolerant bacterium isolated from the Arctic.</title>
        <authorList>
            <person name="Zhang Y."/>
        </authorList>
    </citation>
    <scope>NUCLEOTIDE SEQUENCE</scope>
    <source>
        <strain evidence="2">C1424</strain>
    </source>
</reference>
<dbReference type="PROSITE" id="PS51318">
    <property type="entry name" value="TAT"/>
    <property type="match status" value="1"/>
</dbReference>
<evidence type="ECO:0000259" key="1">
    <source>
        <dbReference type="Pfam" id="PF00775"/>
    </source>
</evidence>
<evidence type="ECO:0000313" key="3">
    <source>
        <dbReference type="Proteomes" id="UP000628710"/>
    </source>
</evidence>
<dbReference type="InterPro" id="IPR000627">
    <property type="entry name" value="Intradiol_dOase_C"/>
</dbReference>
<accession>A0A934JNQ0</accession>